<protein>
    <submittedName>
        <fullName evidence="1">Uncharacterized protein</fullName>
    </submittedName>
</protein>
<accession>A0ABQ3SPC6</accession>
<evidence type="ECO:0000313" key="2">
    <source>
        <dbReference type="Proteomes" id="UP000613974"/>
    </source>
</evidence>
<reference evidence="2" key="1">
    <citation type="submission" date="2023-07" db="EMBL/GenBank/DDBJ databases">
        <title>Whole genome shotgun sequence of Streptomyces nojiriensis NBRC 13794.</title>
        <authorList>
            <person name="Komaki H."/>
            <person name="Tamura T."/>
        </authorList>
    </citation>
    <scope>NUCLEOTIDE SEQUENCE [LARGE SCALE GENOMIC DNA]</scope>
    <source>
        <strain evidence="2">NBRC 13794</strain>
    </source>
</reference>
<keyword evidence="2" id="KW-1185">Reference proteome</keyword>
<name>A0ABQ3SPC6_9ACTN</name>
<dbReference type="EMBL" id="BNEC01000005">
    <property type="protein sequence ID" value="GHI69999.1"/>
    <property type="molecule type" value="Genomic_DNA"/>
</dbReference>
<gene>
    <name evidence="1" type="ORF">Snoj_39170</name>
</gene>
<proteinExistence type="predicted"/>
<comment type="caution">
    <text evidence="1">The sequence shown here is derived from an EMBL/GenBank/DDBJ whole genome shotgun (WGS) entry which is preliminary data.</text>
</comment>
<sequence>MKMAELFDPEPKRWGLRGDPYVWRALRDHLSGTDVPESVDEAVRLLRAAFSELVGTDLADEPASSVYQEQYAHGGMSSGMVSLDTWRERLMPLLAERAATLLSRRRPA</sequence>
<dbReference type="Proteomes" id="UP000613974">
    <property type="component" value="Unassembled WGS sequence"/>
</dbReference>
<evidence type="ECO:0000313" key="1">
    <source>
        <dbReference type="EMBL" id="GHI69999.1"/>
    </source>
</evidence>
<organism evidence="1 2">
    <name type="scientific">Streptomyces nojiriensis</name>
    <dbReference type="NCBI Taxonomy" id="66374"/>
    <lineage>
        <taxon>Bacteria</taxon>
        <taxon>Bacillati</taxon>
        <taxon>Actinomycetota</taxon>
        <taxon>Actinomycetes</taxon>
        <taxon>Kitasatosporales</taxon>
        <taxon>Streptomycetaceae</taxon>
        <taxon>Streptomyces</taxon>
    </lineage>
</organism>